<dbReference type="Gene3D" id="1.10.10.60">
    <property type="entry name" value="Homeodomain-like"/>
    <property type="match status" value="2"/>
</dbReference>
<keyword evidence="2" id="KW-0238">DNA-binding</keyword>
<organism evidence="5 6">
    <name type="scientific">Pontiella desulfatans</name>
    <dbReference type="NCBI Taxonomy" id="2750659"/>
    <lineage>
        <taxon>Bacteria</taxon>
        <taxon>Pseudomonadati</taxon>
        <taxon>Kiritimatiellota</taxon>
        <taxon>Kiritimatiellia</taxon>
        <taxon>Kiritimatiellales</taxon>
        <taxon>Pontiellaceae</taxon>
        <taxon>Pontiella</taxon>
    </lineage>
</organism>
<keyword evidence="1" id="KW-0805">Transcription regulation</keyword>
<evidence type="ECO:0000256" key="2">
    <source>
        <dbReference type="ARBA" id="ARBA00023125"/>
    </source>
</evidence>
<evidence type="ECO:0000259" key="4">
    <source>
        <dbReference type="PROSITE" id="PS01124"/>
    </source>
</evidence>
<dbReference type="Pfam" id="PF02311">
    <property type="entry name" value="AraC_binding"/>
    <property type="match status" value="1"/>
</dbReference>
<reference evidence="5 6" key="1">
    <citation type="submission" date="2019-04" db="EMBL/GenBank/DDBJ databases">
        <authorList>
            <person name="Van Vliet M D."/>
        </authorList>
    </citation>
    <scope>NUCLEOTIDE SEQUENCE [LARGE SCALE GENOMIC DNA]</scope>
    <source>
        <strain evidence="5 6">F1</strain>
    </source>
</reference>
<dbReference type="Gene3D" id="2.60.120.10">
    <property type="entry name" value="Jelly Rolls"/>
    <property type="match status" value="1"/>
</dbReference>
<dbReference type="GO" id="GO:0003700">
    <property type="term" value="F:DNA-binding transcription factor activity"/>
    <property type="evidence" value="ECO:0007669"/>
    <property type="project" value="InterPro"/>
</dbReference>
<accession>A0A6C2U364</accession>
<dbReference type="GO" id="GO:0043565">
    <property type="term" value="F:sequence-specific DNA binding"/>
    <property type="evidence" value="ECO:0007669"/>
    <property type="project" value="InterPro"/>
</dbReference>
<evidence type="ECO:0000256" key="1">
    <source>
        <dbReference type="ARBA" id="ARBA00023015"/>
    </source>
</evidence>
<dbReference type="SUPFAM" id="SSF46689">
    <property type="entry name" value="Homeodomain-like"/>
    <property type="match status" value="2"/>
</dbReference>
<dbReference type="PROSITE" id="PS01124">
    <property type="entry name" value="HTH_ARAC_FAMILY_2"/>
    <property type="match status" value="1"/>
</dbReference>
<dbReference type="PANTHER" id="PTHR43280">
    <property type="entry name" value="ARAC-FAMILY TRANSCRIPTIONAL REGULATOR"/>
    <property type="match status" value="1"/>
</dbReference>
<dbReference type="SMART" id="SM00342">
    <property type="entry name" value="HTH_ARAC"/>
    <property type="match status" value="1"/>
</dbReference>
<evidence type="ECO:0000313" key="5">
    <source>
        <dbReference type="EMBL" id="VGO14001.1"/>
    </source>
</evidence>
<dbReference type="SUPFAM" id="SSF51215">
    <property type="entry name" value="Regulatory protein AraC"/>
    <property type="match status" value="1"/>
</dbReference>
<dbReference type="PANTHER" id="PTHR43280:SF28">
    <property type="entry name" value="HTH-TYPE TRANSCRIPTIONAL ACTIVATOR RHAS"/>
    <property type="match status" value="1"/>
</dbReference>
<dbReference type="Proteomes" id="UP000366872">
    <property type="component" value="Unassembled WGS sequence"/>
</dbReference>
<proteinExistence type="predicted"/>
<dbReference type="InterPro" id="IPR009057">
    <property type="entry name" value="Homeodomain-like_sf"/>
</dbReference>
<evidence type="ECO:0000313" key="6">
    <source>
        <dbReference type="Proteomes" id="UP000366872"/>
    </source>
</evidence>
<gene>
    <name evidence="5" type="primary">rhaS_3</name>
    <name evidence="5" type="ORF">PDESU_02558</name>
</gene>
<keyword evidence="6" id="KW-1185">Reference proteome</keyword>
<dbReference type="InterPro" id="IPR018060">
    <property type="entry name" value="HTH_AraC"/>
</dbReference>
<dbReference type="Pfam" id="PF12833">
    <property type="entry name" value="HTH_18"/>
    <property type="match status" value="1"/>
</dbReference>
<dbReference type="EMBL" id="CAAHFG010000001">
    <property type="protein sequence ID" value="VGO14001.1"/>
    <property type="molecule type" value="Genomic_DNA"/>
</dbReference>
<sequence length="301" mass="34954">MYYHLSLKPGPRVEQETYNHLTKEMLFYGYSIAIWEETQQLERAEHSHDYTELVVVYEGNGINTVDGYDYPVSAGEVFVIHEGIKHSYRNTKNLHLCNVMFDSPLLETCGVDISHLPGFHALFRLEPKMRKTDFNSRLHLPQKELMEARGIIERLTKELAARTPGFRLITQSLLFLLIGKLARWFDLCQNENTARLMQIAQPIAYMEQHYYEPLAIEKLAAMAGISERAFFRIFQQATGASPNQYQNNLRLIQVAELLRHSDMPVADIADECGFLNSSYMAKQFRKQMNMTPREFRNLHQS</sequence>
<feature type="domain" description="HTH araC/xylS-type" evidence="4">
    <location>
        <begin position="200"/>
        <end position="298"/>
    </location>
</feature>
<dbReference type="AlphaFoldDB" id="A0A6C2U364"/>
<keyword evidence="3" id="KW-0804">Transcription</keyword>
<dbReference type="InterPro" id="IPR037923">
    <property type="entry name" value="HTH-like"/>
</dbReference>
<dbReference type="InterPro" id="IPR014710">
    <property type="entry name" value="RmlC-like_jellyroll"/>
</dbReference>
<dbReference type="InterPro" id="IPR003313">
    <property type="entry name" value="AraC-bd"/>
</dbReference>
<protein>
    <submittedName>
        <fullName evidence="5">HTH-type transcriptional activator RhaS</fullName>
    </submittedName>
</protein>
<name>A0A6C2U364_PONDE</name>
<evidence type="ECO:0000256" key="3">
    <source>
        <dbReference type="ARBA" id="ARBA00023163"/>
    </source>
</evidence>